<keyword evidence="3" id="KW-1185">Reference proteome</keyword>
<dbReference type="Gene3D" id="2.60.40.150">
    <property type="entry name" value="C2 domain"/>
    <property type="match status" value="1"/>
</dbReference>
<gene>
    <name evidence="2" type="ORF">JKF63_03817</name>
</gene>
<dbReference type="GeneID" id="94289892"/>
<feature type="domain" description="C2" evidence="1">
    <location>
        <begin position="1"/>
        <end position="105"/>
    </location>
</feature>
<dbReference type="AlphaFoldDB" id="A0A836IC39"/>
<comment type="caution">
    <text evidence="2">The sequence shown here is derived from an EMBL/GenBank/DDBJ whole genome shotgun (WGS) entry which is preliminary data.</text>
</comment>
<sequence>MVRLEVRICGARNVGNAQKVGLPDPYVKIMMGDKKKTRTTYKTKVATNSPDPVWNEVVTFHIADNNTAQVICELWNDNVTTDDLLGSYPLSLKDFTRGVVKDMWVVIGGTHLASAELHLQALAVDFGADPQPGSAVVRSIEEYDPTAPPKAMNVG</sequence>
<dbReference type="PANTHER" id="PTHR45761:SF1">
    <property type="entry name" value="EXTENDED SYNAPTOTAGMIN-LIKE PROTEIN 2, ISOFORM C"/>
    <property type="match status" value="1"/>
</dbReference>
<dbReference type="Pfam" id="PF00168">
    <property type="entry name" value="C2"/>
    <property type="match status" value="1"/>
</dbReference>
<dbReference type="EMBL" id="JAFJZO010000031">
    <property type="protein sequence ID" value="KAG5497553.1"/>
    <property type="molecule type" value="Genomic_DNA"/>
</dbReference>
<evidence type="ECO:0000313" key="3">
    <source>
        <dbReference type="Proteomes" id="UP000674318"/>
    </source>
</evidence>
<protein>
    <recommendedName>
        <fullName evidence="1">C2 domain-containing protein</fullName>
    </recommendedName>
</protein>
<dbReference type="SUPFAM" id="SSF49562">
    <property type="entry name" value="C2 domain (Calcium/lipid-binding domain, CaLB)"/>
    <property type="match status" value="1"/>
</dbReference>
<reference evidence="2 3" key="1">
    <citation type="submission" date="2021-02" db="EMBL/GenBank/DDBJ databases">
        <title>Porcisia hertigi Genome sequencing and assembly.</title>
        <authorList>
            <person name="Almutairi H."/>
            <person name="Gatherer D."/>
        </authorList>
    </citation>
    <scope>NUCLEOTIDE SEQUENCE [LARGE SCALE GENOMIC DNA]</scope>
    <source>
        <strain evidence="2 3">C119</strain>
    </source>
</reference>
<proteinExistence type="predicted"/>
<accession>A0A836IC39</accession>
<evidence type="ECO:0000313" key="2">
    <source>
        <dbReference type="EMBL" id="KAG5497553.1"/>
    </source>
</evidence>
<dbReference type="KEGG" id="phet:94289892"/>
<dbReference type="PROSITE" id="PS50004">
    <property type="entry name" value="C2"/>
    <property type="match status" value="1"/>
</dbReference>
<dbReference type="InterPro" id="IPR051634">
    <property type="entry name" value="Extended_Synaptotagmin"/>
</dbReference>
<dbReference type="OrthoDB" id="63267at2759"/>
<dbReference type="InterPro" id="IPR000008">
    <property type="entry name" value="C2_dom"/>
</dbReference>
<evidence type="ECO:0000259" key="1">
    <source>
        <dbReference type="PROSITE" id="PS50004"/>
    </source>
</evidence>
<name>A0A836IC39_9TRYP</name>
<dbReference type="InterPro" id="IPR035892">
    <property type="entry name" value="C2_domain_sf"/>
</dbReference>
<dbReference type="RefSeq" id="XP_067755021.1">
    <property type="nucleotide sequence ID" value="XM_067899815.1"/>
</dbReference>
<dbReference type="PANTHER" id="PTHR45761">
    <property type="entry name" value="EXTENDED SYNAPTOTAGMIN-LIKE PROTEIN 2, ISOFORM C"/>
    <property type="match status" value="1"/>
</dbReference>
<dbReference type="Proteomes" id="UP000674318">
    <property type="component" value="Unassembled WGS sequence"/>
</dbReference>
<dbReference type="SMART" id="SM00239">
    <property type="entry name" value="C2"/>
    <property type="match status" value="1"/>
</dbReference>
<dbReference type="CDD" id="cd00030">
    <property type="entry name" value="C2"/>
    <property type="match status" value="1"/>
</dbReference>
<organism evidence="2 3">
    <name type="scientific">Porcisia hertigi</name>
    <dbReference type="NCBI Taxonomy" id="2761500"/>
    <lineage>
        <taxon>Eukaryota</taxon>
        <taxon>Discoba</taxon>
        <taxon>Euglenozoa</taxon>
        <taxon>Kinetoplastea</taxon>
        <taxon>Metakinetoplastina</taxon>
        <taxon>Trypanosomatida</taxon>
        <taxon>Trypanosomatidae</taxon>
        <taxon>Leishmaniinae</taxon>
        <taxon>Porcisia</taxon>
    </lineage>
</organism>